<proteinExistence type="predicted"/>
<feature type="compositionally biased region" description="Polar residues" evidence="4">
    <location>
        <begin position="519"/>
        <end position="535"/>
    </location>
</feature>
<dbReference type="InterPro" id="IPR045243">
    <property type="entry name" value="Rna14-like"/>
</dbReference>
<keyword evidence="2 3" id="KW-0539">Nucleus</keyword>
<dbReference type="GO" id="GO:0180010">
    <property type="term" value="P:co-transcriptional mRNA 3'-end processing, cleavage and polyadenylation pathway"/>
    <property type="evidence" value="ECO:0007669"/>
    <property type="project" value="UniProtKB-UniRule"/>
</dbReference>
<evidence type="ECO:0000313" key="7">
    <source>
        <dbReference type="Proteomes" id="UP000308197"/>
    </source>
</evidence>
<feature type="region of interest" description="Disordered" evidence="4">
    <location>
        <begin position="518"/>
        <end position="593"/>
    </location>
</feature>
<dbReference type="Gene3D" id="1.25.40.1040">
    <property type="match status" value="1"/>
</dbReference>
<evidence type="ECO:0000256" key="3">
    <source>
        <dbReference type="RuleBase" id="RU369035"/>
    </source>
</evidence>
<evidence type="ECO:0000256" key="1">
    <source>
        <dbReference type="ARBA" id="ARBA00022737"/>
    </source>
</evidence>
<feature type="compositionally biased region" description="Basic and acidic residues" evidence="4">
    <location>
        <begin position="569"/>
        <end position="592"/>
    </location>
</feature>
<protein>
    <recommendedName>
        <fullName evidence="3">mRNA 3'-end-processing protein RNA14</fullName>
    </recommendedName>
</protein>
<dbReference type="AlphaFoldDB" id="A0A5C3NSV1"/>
<reference evidence="6 7" key="1">
    <citation type="journal article" date="2019" name="Nat. Ecol. Evol.">
        <title>Megaphylogeny resolves global patterns of mushroom evolution.</title>
        <authorList>
            <person name="Varga T."/>
            <person name="Krizsan K."/>
            <person name="Foldi C."/>
            <person name="Dima B."/>
            <person name="Sanchez-Garcia M."/>
            <person name="Sanchez-Ramirez S."/>
            <person name="Szollosi G.J."/>
            <person name="Szarkandi J.G."/>
            <person name="Papp V."/>
            <person name="Albert L."/>
            <person name="Andreopoulos W."/>
            <person name="Angelini C."/>
            <person name="Antonin V."/>
            <person name="Barry K.W."/>
            <person name="Bougher N.L."/>
            <person name="Buchanan P."/>
            <person name="Buyck B."/>
            <person name="Bense V."/>
            <person name="Catcheside P."/>
            <person name="Chovatia M."/>
            <person name="Cooper J."/>
            <person name="Damon W."/>
            <person name="Desjardin D."/>
            <person name="Finy P."/>
            <person name="Geml J."/>
            <person name="Haridas S."/>
            <person name="Hughes K."/>
            <person name="Justo A."/>
            <person name="Karasinski D."/>
            <person name="Kautmanova I."/>
            <person name="Kiss B."/>
            <person name="Kocsube S."/>
            <person name="Kotiranta H."/>
            <person name="LaButti K.M."/>
            <person name="Lechner B.E."/>
            <person name="Liimatainen K."/>
            <person name="Lipzen A."/>
            <person name="Lukacs Z."/>
            <person name="Mihaltcheva S."/>
            <person name="Morgado L.N."/>
            <person name="Niskanen T."/>
            <person name="Noordeloos M.E."/>
            <person name="Ohm R.A."/>
            <person name="Ortiz-Santana B."/>
            <person name="Ovrebo C."/>
            <person name="Racz N."/>
            <person name="Riley R."/>
            <person name="Savchenko A."/>
            <person name="Shiryaev A."/>
            <person name="Soop K."/>
            <person name="Spirin V."/>
            <person name="Szebenyi C."/>
            <person name="Tomsovsky M."/>
            <person name="Tulloss R.E."/>
            <person name="Uehling J."/>
            <person name="Grigoriev I.V."/>
            <person name="Vagvolgyi C."/>
            <person name="Papp T."/>
            <person name="Martin F.M."/>
            <person name="Miettinen O."/>
            <person name="Hibbett D.S."/>
            <person name="Nagy L.G."/>
        </authorList>
    </citation>
    <scope>NUCLEOTIDE SEQUENCE [LARGE SCALE GENOMIC DNA]</scope>
    <source>
        <strain evidence="6 7">HHB13444</strain>
    </source>
</reference>
<sequence>MALSERDDGPSQLSEAIVDVLQQLQHYNNNIDSGLPSARPLLSTSLQPRRSEGQVAGTHLEWNRLCKSLHENPVDADGWLRLIELTEQFGNVETTKEVLERLRTIYPHNPYTQTAYLQHYHTDSRFGNPESLFDSTFHWTAADRVRSSDHFTTIRDTHSQPLSCDVMRNCYAFAAKTAGHDKDSYEIWHGYIEFLKSCEAHTTWDLQQKTNTLRSVYQEAVQIPMIGVDRIWNDYISFENYTNAATADWYTSEVLEEHMHARNVLYELLEHLKDLIPPLSQNRSHLPSQYLRSPHMWLPRPPSFNRSEHDLVAQWRHYLIWETTDPLHLRQNDPNVLESRGEFAEADVRFMTLLQALRQQLESCVKQSIHPACSTRLQPQEQHETQVPDDANLSDRKKEYTTVWIAYMRFAQRTGGLGSAWDIFAKACQDVWATWEMQGPYSRASSTHLHPRMLGSYGSAGQNMYINTVMTAVHDLEKQMAEVYRNEPPIKRCADRYRYGNINPIATRDLGFVLGTRSAAPSTTAGPAQQTGRPTTSRKHALCQEHGHRSEHSADDSPMLKRPRTSSTRSRDNTHTLEQQDRHTCSRPEQAHQRLTQLPAVITEFMRRIPTPYDFTGPVFAPDDLMQLIRNTVIPPLHIPTTSKPVHVPTFDPRRAKATGPSK</sequence>
<evidence type="ECO:0000313" key="6">
    <source>
        <dbReference type="EMBL" id="TFK79090.1"/>
    </source>
</evidence>
<evidence type="ECO:0000256" key="2">
    <source>
        <dbReference type="ARBA" id="ARBA00023242"/>
    </source>
</evidence>
<comment type="subcellular location">
    <subcellularLocation>
        <location evidence="3">Nucleus</location>
    </subcellularLocation>
    <subcellularLocation>
        <location evidence="3">Cytoplasm</location>
    </subcellularLocation>
    <text evidence="3">Nucleus and/or cytoplasm.</text>
</comment>
<name>A0A5C3NSV1_9APHY</name>
<dbReference type="GO" id="GO:0003729">
    <property type="term" value="F:mRNA binding"/>
    <property type="evidence" value="ECO:0007669"/>
    <property type="project" value="TreeGrafter"/>
</dbReference>
<dbReference type="SUPFAM" id="SSF48452">
    <property type="entry name" value="TPR-like"/>
    <property type="match status" value="1"/>
</dbReference>
<dbReference type="InParanoid" id="A0A5C3NSV1"/>
<keyword evidence="3" id="KW-0507">mRNA processing</keyword>
<dbReference type="InterPro" id="IPR008847">
    <property type="entry name" value="Suf"/>
</dbReference>
<dbReference type="GO" id="GO:0005634">
    <property type="term" value="C:nucleus"/>
    <property type="evidence" value="ECO:0007669"/>
    <property type="project" value="UniProtKB-SubCell"/>
</dbReference>
<dbReference type="Proteomes" id="UP000308197">
    <property type="component" value="Unassembled WGS sequence"/>
</dbReference>
<keyword evidence="7" id="KW-1185">Reference proteome</keyword>
<keyword evidence="3" id="KW-0963">Cytoplasm</keyword>
<dbReference type="EMBL" id="ML212171">
    <property type="protein sequence ID" value="TFK79090.1"/>
    <property type="molecule type" value="Genomic_DNA"/>
</dbReference>
<dbReference type="GO" id="GO:0005737">
    <property type="term" value="C:cytoplasm"/>
    <property type="evidence" value="ECO:0007669"/>
    <property type="project" value="UniProtKB-SubCell"/>
</dbReference>
<comment type="function">
    <text evidence="3">Component of the cleavage factor IA (CFIA) complex, which is involved in the endonucleolytic cleavage during polyadenylation-dependent pre-mRNA 3'-end formation.</text>
</comment>
<keyword evidence="1" id="KW-0677">Repeat</keyword>
<accession>A0A5C3NSV1</accession>
<dbReference type="Pfam" id="PF05843">
    <property type="entry name" value="Suf"/>
    <property type="match status" value="1"/>
</dbReference>
<evidence type="ECO:0000259" key="5">
    <source>
        <dbReference type="Pfam" id="PF05843"/>
    </source>
</evidence>
<dbReference type="InterPro" id="IPR011990">
    <property type="entry name" value="TPR-like_helical_dom_sf"/>
</dbReference>
<evidence type="ECO:0000256" key="4">
    <source>
        <dbReference type="SAM" id="MobiDB-lite"/>
    </source>
</evidence>
<dbReference type="PANTHER" id="PTHR19980">
    <property type="entry name" value="RNA CLEAVAGE STIMULATION FACTOR"/>
    <property type="match status" value="1"/>
</dbReference>
<dbReference type="STRING" id="1314778.A0A5C3NSV1"/>
<dbReference type="PANTHER" id="PTHR19980:SF0">
    <property type="entry name" value="CLEAVAGE STIMULATION FACTOR SUBUNIT 3"/>
    <property type="match status" value="1"/>
</dbReference>
<organism evidence="6 7">
    <name type="scientific">Polyporus arcularius HHB13444</name>
    <dbReference type="NCBI Taxonomy" id="1314778"/>
    <lineage>
        <taxon>Eukaryota</taxon>
        <taxon>Fungi</taxon>
        <taxon>Dikarya</taxon>
        <taxon>Basidiomycota</taxon>
        <taxon>Agaricomycotina</taxon>
        <taxon>Agaricomycetes</taxon>
        <taxon>Polyporales</taxon>
        <taxon>Polyporaceae</taxon>
        <taxon>Polyporus</taxon>
    </lineage>
</organism>
<gene>
    <name evidence="6" type="ORF">K466DRAFT_570444</name>
</gene>
<feature type="compositionally biased region" description="Basic and acidic residues" evidence="4">
    <location>
        <begin position="542"/>
        <end position="559"/>
    </location>
</feature>
<feature type="domain" description="Suppressor of forked" evidence="5">
    <location>
        <begin position="64"/>
        <end position="343"/>
    </location>
</feature>